<feature type="transmembrane region" description="Helical" evidence="8">
    <location>
        <begin position="332"/>
        <end position="351"/>
    </location>
</feature>
<dbReference type="GO" id="GO:0016763">
    <property type="term" value="F:pentosyltransferase activity"/>
    <property type="evidence" value="ECO:0007669"/>
    <property type="project" value="TreeGrafter"/>
</dbReference>
<evidence type="ECO:0000256" key="1">
    <source>
        <dbReference type="ARBA" id="ARBA00004651"/>
    </source>
</evidence>
<dbReference type="Proteomes" id="UP000176228">
    <property type="component" value="Unassembled WGS sequence"/>
</dbReference>
<feature type="transmembrane region" description="Helical" evidence="8">
    <location>
        <begin position="141"/>
        <end position="156"/>
    </location>
</feature>
<dbReference type="GO" id="GO:0009103">
    <property type="term" value="P:lipopolysaccharide biosynthetic process"/>
    <property type="evidence" value="ECO:0007669"/>
    <property type="project" value="UniProtKB-ARBA"/>
</dbReference>
<evidence type="ECO:0000256" key="6">
    <source>
        <dbReference type="ARBA" id="ARBA00022989"/>
    </source>
</evidence>
<gene>
    <name evidence="10" type="ORF">A2968_06080</name>
</gene>
<proteinExistence type="predicted"/>
<evidence type="ECO:0000313" key="10">
    <source>
        <dbReference type="EMBL" id="OGG36312.1"/>
    </source>
</evidence>
<dbReference type="PANTHER" id="PTHR33908">
    <property type="entry name" value="MANNOSYLTRANSFERASE YKCB-RELATED"/>
    <property type="match status" value="1"/>
</dbReference>
<sequence>MAFKTKFYLLSVVLLALGLRLYRLDVNPPGLYSDEAAYIYNAFSLLETAKDEYGKFLPLAFQSFGDYKAPLYIYLAVPFVKILGLQPISIRLLSTIMGISSTLLVFYLAGIFYKRKVGLIASLIFAVLPLSLQFNRMGHEGSLSALLVLAGLYFFLNKRKPLYYWFSLILFALSFYAYHDARIFTPLMLLFLVTVKFKQIKNEKAKYFWGLALLLTFLFPLLFNIFNSSFWSRPANTSIFADKGAVAGIEMERGEDSFYDYQPAAFIHNRPLFYFFKFMENYGKHLSSDFLFFKGDSVQIYQTIGSGLMLLATAPFFLAGFVQLFRKNNGSLLILVGFLLSLTASSLTRFVPSASRILMVAPFLAIIVAIGLIWFIEQVKVLNYKRVFIVSVSLSLAFNFSIYLHNYHLHTPLRYAKEWHYGMNQVYREVEKRQSEYETVWLSRDTWGYIYALVYLKYPPSQYQPRAKLTDLNEYGFGWVKSFDKYIFDEFPPDLESREKILFVGQPGDFWGKLNKPLKEIYYPDGKVAFYFADRTSFKLNDE</sequence>
<feature type="transmembrane region" description="Helical" evidence="8">
    <location>
        <begin position="117"/>
        <end position="134"/>
    </location>
</feature>
<evidence type="ECO:0000256" key="4">
    <source>
        <dbReference type="ARBA" id="ARBA00022679"/>
    </source>
</evidence>
<reference evidence="10 11" key="1">
    <citation type="journal article" date="2016" name="Nat. Commun.">
        <title>Thousands of microbial genomes shed light on interconnected biogeochemical processes in an aquifer system.</title>
        <authorList>
            <person name="Anantharaman K."/>
            <person name="Brown C.T."/>
            <person name="Hug L.A."/>
            <person name="Sharon I."/>
            <person name="Castelle C.J."/>
            <person name="Probst A.J."/>
            <person name="Thomas B.C."/>
            <person name="Singh A."/>
            <person name="Wilkins M.J."/>
            <person name="Karaoz U."/>
            <person name="Brodie E.L."/>
            <person name="Williams K.H."/>
            <person name="Hubbard S.S."/>
            <person name="Banfield J.F."/>
        </authorList>
    </citation>
    <scope>NUCLEOTIDE SEQUENCE [LARGE SCALE GENOMIC DNA]</scope>
</reference>
<keyword evidence="2" id="KW-1003">Cell membrane</keyword>
<feature type="transmembrane region" description="Helical" evidence="8">
    <location>
        <begin position="387"/>
        <end position="404"/>
    </location>
</feature>
<dbReference type="PANTHER" id="PTHR33908:SF11">
    <property type="entry name" value="MEMBRANE PROTEIN"/>
    <property type="match status" value="1"/>
</dbReference>
<dbReference type="InterPro" id="IPR038731">
    <property type="entry name" value="RgtA/B/C-like"/>
</dbReference>
<dbReference type="Pfam" id="PF13231">
    <property type="entry name" value="PMT_2"/>
    <property type="match status" value="1"/>
</dbReference>
<organism evidence="10 11">
    <name type="scientific">Candidatus Gottesmanbacteria bacterium RIFCSPLOWO2_01_FULL_42_22</name>
    <dbReference type="NCBI Taxonomy" id="1798391"/>
    <lineage>
        <taxon>Bacteria</taxon>
        <taxon>Candidatus Gottesmaniibacteriota</taxon>
    </lineage>
</organism>
<keyword evidence="4" id="KW-0808">Transferase</keyword>
<keyword evidence="3" id="KW-0328">Glycosyltransferase</keyword>
<dbReference type="STRING" id="1798391.A2968_06080"/>
<evidence type="ECO:0000313" key="11">
    <source>
        <dbReference type="Proteomes" id="UP000176228"/>
    </source>
</evidence>
<feature type="transmembrane region" description="Helical" evidence="8">
    <location>
        <begin position="357"/>
        <end position="375"/>
    </location>
</feature>
<name>A0A1F6BHP8_9BACT</name>
<comment type="subcellular location">
    <subcellularLocation>
        <location evidence="1">Cell membrane</location>
        <topology evidence="1">Multi-pass membrane protein</topology>
    </subcellularLocation>
</comment>
<dbReference type="AlphaFoldDB" id="A0A1F6BHP8"/>
<dbReference type="GO" id="GO:0005886">
    <property type="term" value="C:plasma membrane"/>
    <property type="evidence" value="ECO:0007669"/>
    <property type="project" value="UniProtKB-SubCell"/>
</dbReference>
<feature type="transmembrane region" description="Helical" evidence="8">
    <location>
        <begin position="162"/>
        <end position="195"/>
    </location>
</feature>
<evidence type="ECO:0000256" key="7">
    <source>
        <dbReference type="ARBA" id="ARBA00023136"/>
    </source>
</evidence>
<keyword evidence="5 8" id="KW-0812">Transmembrane</keyword>
<keyword evidence="6 8" id="KW-1133">Transmembrane helix</keyword>
<comment type="caution">
    <text evidence="10">The sequence shown here is derived from an EMBL/GenBank/DDBJ whole genome shotgun (WGS) entry which is preliminary data.</text>
</comment>
<evidence type="ECO:0000256" key="8">
    <source>
        <dbReference type="SAM" id="Phobius"/>
    </source>
</evidence>
<evidence type="ECO:0000256" key="3">
    <source>
        <dbReference type="ARBA" id="ARBA00022676"/>
    </source>
</evidence>
<evidence type="ECO:0000256" key="5">
    <source>
        <dbReference type="ARBA" id="ARBA00022692"/>
    </source>
</evidence>
<feature type="transmembrane region" description="Helical" evidence="8">
    <location>
        <begin position="92"/>
        <end position="111"/>
    </location>
</feature>
<dbReference type="InterPro" id="IPR050297">
    <property type="entry name" value="LipidA_mod_glycosyltrf_83"/>
</dbReference>
<evidence type="ECO:0000256" key="2">
    <source>
        <dbReference type="ARBA" id="ARBA00022475"/>
    </source>
</evidence>
<feature type="domain" description="Glycosyltransferase RgtA/B/C/D-like" evidence="9">
    <location>
        <begin position="68"/>
        <end position="221"/>
    </location>
</feature>
<protein>
    <recommendedName>
        <fullName evidence="9">Glycosyltransferase RgtA/B/C/D-like domain-containing protein</fullName>
    </recommendedName>
</protein>
<keyword evidence="7 8" id="KW-0472">Membrane</keyword>
<accession>A0A1F6BHP8</accession>
<evidence type="ECO:0000259" key="9">
    <source>
        <dbReference type="Pfam" id="PF13231"/>
    </source>
</evidence>
<feature type="transmembrane region" description="Helical" evidence="8">
    <location>
        <begin position="300"/>
        <end position="325"/>
    </location>
</feature>
<feature type="transmembrane region" description="Helical" evidence="8">
    <location>
        <begin position="207"/>
        <end position="226"/>
    </location>
</feature>
<dbReference type="EMBL" id="MFJU01000016">
    <property type="protein sequence ID" value="OGG36312.1"/>
    <property type="molecule type" value="Genomic_DNA"/>
</dbReference>